<evidence type="ECO:0000256" key="2">
    <source>
        <dbReference type="ARBA" id="ARBA00022475"/>
    </source>
</evidence>
<keyword evidence="5 7" id="KW-0472">Membrane</keyword>
<evidence type="ECO:0000259" key="8">
    <source>
        <dbReference type="Pfam" id="PF06271"/>
    </source>
</evidence>
<feature type="transmembrane region" description="Helical" evidence="7">
    <location>
        <begin position="145"/>
        <end position="168"/>
    </location>
</feature>
<feature type="region of interest" description="Disordered" evidence="6">
    <location>
        <begin position="1"/>
        <end position="39"/>
    </location>
</feature>
<dbReference type="InterPro" id="IPR010432">
    <property type="entry name" value="RDD"/>
</dbReference>
<dbReference type="PANTHER" id="PTHR36115:SF6">
    <property type="entry name" value="PROLINE-RICH ANTIGEN HOMOLOG"/>
    <property type="match status" value="1"/>
</dbReference>
<evidence type="ECO:0000313" key="10">
    <source>
        <dbReference type="Proteomes" id="UP000316096"/>
    </source>
</evidence>
<keyword evidence="3 7" id="KW-0812">Transmembrane</keyword>
<dbReference type="EMBL" id="VFOZ01000001">
    <property type="protein sequence ID" value="TQL98501.1"/>
    <property type="molecule type" value="Genomic_DNA"/>
</dbReference>
<reference evidence="9 10" key="1">
    <citation type="submission" date="2019-06" db="EMBL/GenBank/DDBJ databases">
        <title>Sequencing the genomes of 1000 actinobacteria strains.</title>
        <authorList>
            <person name="Klenk H.-P."/>
        </authorList>
    </citation>
    <scope>NUCLEOTIDE SEQUENCE [LARGE SCALE GENOMIC DNA]</scope>
    <source>
        <strain evidence="9 10">DSM 102200</strain>
    </source>
</reference>
<gene>
    <name evidence="9" type="ORF">FB559_4127</name>
</gene>
<feature type="transmembrane region" description="Helical" evidence="7">
    <location>
        <begin position="87"/>
        <end position="108"/>
    </location>
</feature>
<dbReference type="AlphaFoldDB" id="A0A543CN29"/>
<feature type="domain" description="RDD" evidence="8">
    <location>
        <begin position="53"/>
        <end position="190"/>
    </location>
</feature>
<proteinExistence type="predicted"/>
<evidence type="ECO:0000256" key="4">
    <source>
        <dbReference type="ARBA" id="ARBA00022989"/>
    </source>
</evidence>
<dbReference type="GO" id="GO:0005886">
    <property type="term" value="C:plasma membrane"/>
    <property type="evidence" value="ECO:0007669"/>
    <property type="project" value="UniProtKB-SubCell"/>
</dbReference>
<evidence type="ECO:0000256" key="7">
    <source>
        <dbReference type="SAM" id="Phobius"/>
    </source>
</evidence>
<keyword evidence="4 7" id="KW-1133">Transmembrane helix</keyword>
<comment type="subcellular location">
    <subcellularLocation>
        <location evidence="1">Cell membrane</location>
        <topology evidence="1">Multi-pass membrane protein</topology>
    </subcellularLocation>
</comment>
<dbReference type="OrthoDB" id="9774993at2"/>
<dbReference type="PANTHER" id="PTHR36115">
    <property type="entry name" value="PROLINE-RICH ANTIGEN HOMOLOG-RELATED"/>
    <property type="match status" value="1"/>
</dbReference>
<organism evidence="9 10">
    <name type="scientific">Actinoallomurus bryophytorum</name>
    <dbReference type="NCBI Taxonomy" id="1490222"/>
    <lineage>
        <taxon>Bacteria</taxon>
        <taxon>Bacillati</taxon>
        <taxon>Actinomycetota</taxon>
        <taxon>Actinomycetes</taxon>
        <taxon>Streptosporangiales</taxon>
        <taxon>Thermomonosporaceae</taxon>
        <taxon>Actinoallomurus</taxon>
    </lineage>
</organism>
<feature type="transmembrane region" description="Helical" evidence="7">
    <location>
        <begin position="56"/>
        <end position="81"/>
    </location>
</feature>
<keyword evidence="10" id="KW-1185">Reference proteome</keyword>
<dbReference type="Pfam" id="PF06271">
    <property type="entry name" value="RDD"/>
    <property type="match status" value="1"/>
</dbReference>
<name>A0A543CN29_9ACTN</name>
<sequence>MEPPQWHRPGGPEVPASGPFYGQAPPGHGTAVPTRDGPPPGWYAPRWEYSRKSRRLIAGLIDGSTLNTIAHLGTVSLYIGLHRERHGIAYGVADTLIYLILMIFIFVLPQARWGQTLGKRAMDIRVVRAGDGGAIGYGQSTLRELVFAPLNLIIGLGNLVVVIVVGLLSDLDPAWILWDPRRQALHDKVARTVVVQAGPGIPNPYRDGK</sequence>
<dbReference type="RefSeq" id="WP_141957089.1">
    <property type="nucleotide sequence ID" value="NZ_VFOZ01000001.1"/>
</dbReference>
<protein>
    <submittedName>
        <fullName evidence="9">Putative RDD family membrane protein YckC</fullName>
    </submittedName>
</protein>
<evidence type="ECO:0000313" key="9">
    <source>
        <dbReference type="EMBL" id="TQL98501.1"/>
    </source>
</evidence>
<evidence type="ECO:0000256" key="5">
    <source>
        <dbReference type="ARBA" id="ARBA00023136"/>
    </source>
</evidence>
<evidence type="ECO:0000256" key="3">
    <source>
        <dbReference type="ARBA" id="ARBA00022692"/>
    </source>
</evidence>
<accession>A0A543CN29</accession>
<dbReference type="InterPro" id="IPR051791">
    <property type="entry name" value="Pra-immunoreactive"/>
</dbReference>
<keyword evidence="2" id="KW-1003">Cell membrane</keyword>
<comment type="caution">
    <text evidence="9">The sequence shown here is derived from an EMBL/GenBank/DDBJ whole genome shotgun (WGS) entry which is preliminary data.</text>
</comment>
<dbReference type="Proteomes" id="UP000316096">
    <property type="component" value="Unassembled WGS sequence"/>
</dbReference>
<evidence type="ECO:0000256" key="6">
    <source>
        <dbReference type="SAM" id="MobiDB-lite"/>
    </source>
</evidence>
<evidence type="ECO:0000256" key="1">
    <source>
        <dbReference type="ARBA" id="ARBA00004651"/>
    </source>
</evidence>